<gene>
    <name evidence="2" type="ORF">UFOPK1392_02304</name>
</gene>
<evidence type="ECO:0000256" key="1">
    <source>
        <dbReference type="SAM" id="MobiDB-lite"/>
    </source>
</evidence>
<protein>
    <submittedName>
        <fullName evidence="2">Unannotated protein</fullName>
    </submittedName>
</protein>
<organism evidence="2">
    <name type="scientific">freshwater metagenome</name>
    <dbReference type="NCBI Taxonomy" id="449393"/>
    <lineage>
        <taxon>unclassified sequences</taxon>
        <taxon>metagenomes</taxon>
        <taxon>ecological metagenomes</taxon>
    </lineage>
</organism>
<feature type="region of interest" description="Disordered" evidence="1">
    <location>
        <begin position="46"/>
        <end position="72"/>
    </location>
</feature>
<name>A0A6J5YLH6_9ZZZZ</name>
<sequence>MIASDHLHVDTCDVARGDGITGFGTRWVDDADESLKNQLVDPELRIGDSSRVGEDRSRIDDAGGHSEHPHTLGGQTIVVVKEMLPGLISDGVLETVAVDDERRSTEQHIRSALHADEDIARRIIGIDTMKRGHELGGGIERDLCESRLRDPDLIGVDTELGRRHHQRCFGGVAHDGGVAVLVEQPYNRVGTQRHGESRSLRSLVIHRRTMLGGDNTLCGVTLAGESPFGT</sequence>
<dbReference type="AlphaFoldDB" id="A0A6J5YLH6"/>
<proteinExistence type="predicted"/>
<dbReference type="EMBL" id="CAEMXZ010000164">
    <property type="protein sequence ID" value="CAB4324529.1"/>
    <property type="molecule type" value="Genomic_DNA"/>
</dbReference>
<feature type="compositionally biased region" description="Basic and acidic residues" evidence="1">
    <location>
        <begin position="46"/>
        <end position="70"/>
    </location>
</feature>
<evidence type="ECO:0000313" key="2">
    <source>
        <dbReference type="EMBL" id="CAB4324529.1"/>
    </source>
</evidence>
<accession>A0A6J5YLH6</accession>
<reference evidence="2" key="1">
    <citation type="submission" date="2020-05" db="EMBL/GenBank/DDBJ databases">
        <authorList>
            <person name="Chiriac C."/>
            <person name="Salcher M."/>
            <person name="Ghai R."/>
            <person name="Kavagutti S V."/>
        </authorList>
    </citation>
    <scope>NUCLEOTIDE SEQUENCE</scope>
</reference>